<dbReference type="EMBL" id="BTSY01000005">
    <property type="protein sequence ID" value="GMT29280.1"/>
    <property type="molecule type" value="Genomic_DNA"/>
</dbReference>
<feature type="non-terminal residue" evidence="1">
    <location>
        <position position="105"/>
    </location>
</feature>
<organism evidence="1 2">
    <name type="scientific">Pristionchus fissidentatus</name>
    <dbReference type="NCBI Taxonomy" id="1538716"/>
    <lineage>
        <taxon>Eukaryota</taxon>
        <taxon>Metazoa</taxon>
        <taxon>Ecdysozoa</taxon>
        <taxon>Nematoda</taxon>
        <taxon>Chromadorea</taxon>
        <taxon>Rhabditida</taxon>
        <taxon>Rhabditina</taxon>
        <taxon>Diplogasteromorpha</taxon>
        <taxon>Diplogasteroidea</taxon>
        <taxon>Neodiplogasteridae</taxon>
        <taxon>Pristionchus</taxon>
    </lineage>
</organism>
<accession>A0AAV5WFN0</accession>
<protein>
    <submittedName>
        <fullName evidence="1">Uncharacterized protein</fullName>
    </submittedName>
</protein>
<evidence type="ECO:0000313" key="2">
    <source>
        <dbReference type="Proteomes" id="UP001432322"/>
    </source>
</evidence>
<comment type="caution">
    <text evidence="1">The sequence shown here is derived from an EMBL/GenBank/DDBJ whole genome shotgun (WGS) entry which is preliminary data.</text>
</comment>
<proteinExistence type="predicted"/>
<reference evidence="1" key="1">
    <citation type="submission" date="2023-10" db="EMBL/GenBank/DDBJ databases">
        <title>Genome assembly of Pristionchus species.</title>
        <authorList>
            <person name="Yoshida K."/>
            <person name="Sommer R.J."/>
        </authorList>
    </citation>
    <scope>NUCLEOTIDE SEQUENCE</scope>
    <source>
        <strain evidence="1">RS5133</strain>
    </source>
</reference>
<dbReference type="AlphaFoldDB" id="A0AAV5WFN0"/>
<gene>
    <name evidence="1" type="ORF">PFISCL1PPCAC_20577</name>
</gene>
<sequence>EIVVELGLDVTHELKEANIYLLLVSGDVSLHLLQLCLSLLSDLVVDVGLGSEMLVLVCLEDGLTLRAVLLDLSLSLLLGLLQPGCLSLSGLVDLLGGTLLRSEQL</sequence>
<feature type="non-terminal residue" evidence="1">
    <location>
        <position position="1"/>
    </location>
</feature>
<evidence type="ECO:0000313" key="1">
    <source>
        <dbReference type="EMBL" id="GMT29280.1"/>
    </source>
</evidence>
<name>A0AAV5WFN0_9BILA</name>
<keyword evidence="2" id="KW-1185">Reference proteome</keyword>
<dbReference type="Proteomes" id="UP001432322">
    <property type="component" value="Unassembled WGS sequence"/>
</dbReference>